<proteinExistence type="predicted"/>
<name>A0A2U2B8T3_9BACT</name>
<evidence type="ECO:0000313" key="3">
    <source>
        <dbReference type="Proteomes" id="UP000244956"/>
    </source>
</evidence>
<sequence>MFGSNFLTFIKITMKKLFTTAFALLAFSLTYAQTNIPVNNGDIEDTTPMYQNKRNGDKWTIEGMWFNENSKPGKFDAANSGLAPDEGRNGSQAIKSKVINGTGNTAHVTLSFGDNDISSYGPGTYTFTFYAKSLKAPTERPFWIVCNAINGKKKNVTNQTLTVADNGGTVDWKGLENGYLKQSITVKVSDTTKAQNLRLQVQHARNTNTFWFDDFTLTKLD</sequence>
<reference evidence="2 3" key="1">
    <citation type="submission" date="2018-05" db="EMBL/GenBank/DDBJ databases">
        <title>Marinilabilia rubrum sp. nov., isolated from saltern sediment.</title>
        <authorList>
            <person name="Zhang R."/>
        </authorList>
    </citation>
    <scope>NUCLEOTIDE SEQUENCE [LARGE SCALE GENOMIC DNA]</scope>
    <source>
        <strain evidence="2 3">WTE16</strain>
    </source>
</reference>
<evidence type="ECO:0008006" key="4">
    <source>
        <dbReference type="Google" id="ProtNLM"/>
    </source>
</evidence>
<keyword evidence="1" id="KW-0732">Signal</keyword>
<feature type="signal peptide" evidence="1">
    <location>
        <begin position="1"/>
        <end position="32"/>
    </location>
</feature>
<evidence type="ECO:0000313" key="2">
    <source>
        <dbReference type="EMBL" id="PWD99479.1"/>
    </source>
</evidence>
<dbReference type="SUPFAM" id="SSF49785">
    <property type="entry name" value="Galactose-binding domain-like"/>
    <property type="match status" value="1"/>
</dbReference>
<feature type="chain" id="PRO_5015421975" description="CBM-cenC domain-containing protein" evidence="1">
    <location>
        <begin position="33"/>
        <end position="221"/>
    </location>
</feature>
<organism evidence="2 3">
    <name type="scientific">Marinilabilia rubra</name>
    <dbReference type="NCBI Taxonomy" id="2162893"/>
    <lineage>
        <taxon>Bacteria</taxon>
        <taxon>Pseudomonadati</taxon>
        <taxon>Bacteroidota</taxon>
        <taxon>Bacteroidia</taxon>
        <taxon>Marinilabiliales</taxon>
        <taxon>Marinilabiliaceae</taxon>
        <taxon>Marinilabilia</taxon>
    </lineage>
</organism>
<keyword evidence="3" id="KW-1185">Reference proteome</keyword>
<dbReference type="EMBL" id="QEWP01000007">
    <property type="protein sequence ID" value="PWD99479.1"/>
    <property type="molecule type" value="Genomic_DNA"/>
</dbReference>
<comment type="caution">
    <text evidence="2">The sequence shown here is derived from an EMBL/GenBank/DDBJ whole genome shotgun (WGS) entry which is preliminary data.</text>
</comment>
<dbReference type="InterPro" id="IPR008979">
    <property type="entry name" value="Galactose-bd-like_sf"/>
</dbReference>
<protein>
    <recommendedName>
        <fullName evidence="4">CBM-cenC domain-containing protein</fullName>
    </recommendedName>
</protein>
<accession>A0A2U2B8T3</accession>
<dbReference type="Gene3D" id="2.60.120.260">
    <property type="entry name" value="Galactose-binding domain-like"/>
    <property type="match status" value="1"/>
</dbReference>
<gene>
    <name evidence="2" type="ORF">DDZ16_10765</name>
</gene>
<dbReference type="Proteomes" id="UP000244956">
    <property type="component" value="Unassembled WGS sequence"/>
</dbReference>
<dbReference type="AlphaFoldDB" id="A0A2U2B8T3"/>
<evidence type="ECO:0000256" key="1">
    <source>
        <dbReference type="SAM" id="SignalP"/>
    </source>
</evidence>